<dbReference type="Proteomes" id="UP000744555">
    <property type="component" value="Unassembled WGS sequence"/>
</dbReference>
<evidence type="ECO:0000313" key="2">
    <source>
        <dbReference type="EMBL" id="MBC9249513.1"/>
    </source>
</evidence>
<feature type="domain" description="GGDEF" evidence="1">
    <location>
        <begin position="211"/>
        <end position="343"/>
    </location>
</feature>
<accession>A0ABR7RZ47</accession>
<protein>
    <submittedName>
        <fullName evidence="2">Diguanylate cyclase</fullName>
    </submittedName>
</protein>
<dbReference type="PROSITE" id="PS50887">
    <property type="entry name" value="GGDEF"/>
    <property type="match status" value="1"/>
</dbReference>
<dbReference type="InterPro" id="IPR029016">
    <property type="entry name" value="GAF-like_dom_sf"/>
</dbReference>
<reference evidence="2 3" key="1">
    <citation type="submission" date="2016-06" db="EMBL/GenBank/DDBJ databases">
        <authorList>
            <person name="Ramos C."/>
            <person name="Pintado A."/>
            <person name="Crespo-Gomez J.I."/>
        </authorList>
    </citation>
    <scope>NUCLEOTIDE SEQUENCE [LARGE SCALE GENOMIC DNA]</scope>
    <source>
        <strain evidence="2 3">AVO110</strain>
    </source>
</reference>
<dbReference type="RefSeq" id="WP_187804645.1">
    <property type="nucleotide sequence ID" value="NZ_LZEU01000001.1"/>
</dbReference>
<dbReference type="PANTHER" id="PTHR43102">
    <property type="entry name" value="SLR1143 PROTEIN"/>
    <property type="match status" value="1"/>
</dbReference>
<dbReference type="PANTHER" id="PTHR43102:SF2">
    <property type="entry name" value="GAF DOMAIN-CONTAINING PROTEIN"/>
    <property type="match status" value="1"/>
</dbReference>
<dbReference type="Gene3D" id="3.30.70.270">
    <property type="match status" value="1"/>
</dbReference>
<dbReference type="SMART" id="SM00267">
    <property type="entry name" value="GGDEF"/>
    <property type="match status" value="1"/>
</dbReference>
<dbReference type="SUPFAM" id="SSF55073">
    <property type="entry name" value="Nucleotide cyclase"/>
    <property type="match status" value="1"/>
</dbReference>
<dbReference type="InterPro" id="IPR029787">
    <property type="entry name" value="Nucleotide_cyclase"/>
</dbReference>
<dbReference type="InterPro" id="IPR000160">
    <property type="entry name" value="GGDEF_dom"/>
</dbReference>
<dbReference type="EMBL" id="LZEU01000001">
    <property type="protein sequence ID" value="MBC9249513.1"/>
    <property type="molecule type" value="Genomic_DNA"/>
</dbReference>
<proteinExistence type="predicted"/>
<dbReference type="NCBIfam" id="TIGR00254">
    <property type="entry name" value="GGDEF"/>
    <property type="match status" value="1"/>
</dbReference>
<evidence type="ECO:0000313" key="3">
    <source>
        <dbReference type="Proteomes" id="UP000744555"/>
    </source>
</evidence>
<dbReference type="InterPro" id="IPR003018">
    <property type="entry name" value="GAF"/>
</dbReference>
<gene>
    <name evidence="2" type="ORF">A9179_04390</name>
</gene>
<dbReference type="CDD" id="cd01949">
    <property type="entry name" value="GGDEF"/>
    <property type="match status" value="1"/>
</dbReference>
<keyword evidence="3" id="KW-1185">Reference proteome</keyword>
<dbReference type="SUPFAM" id="SSF55781">
    <property type="entry name" value="GAF domain-like"/>
    <property type="match status" value="1"/>
</dbReference>
<dbReference type="InterPro" id="IPR043128">
    <property type="entry name" value="Rev_trsase/Diguanyl_cyclase"/>
</dbReference>
<dbReference type="Pfam" id="PF00990">
    <property type="entry name" value="GGDEF"/>
    <property type="match status" value="1"/>
</dbReference>
<dbReference type="Pfam" id="PF01590">
    <property type="entry name" value="GAF"/>
    <property type="match status" value="1"/>
</dbReference>
<organism evidence="2 3">
    <name type="scientific">Aquipseudomonas alcaligenes</name>
    <name type="common">Pseudomonas alcaligenes</name>
    <dbReference type="NCBI Taxonomy" id="43263"/>
    <lineage>
        <taxon>Bacteria</taxon>
        <taxon>Pseudomonadati</taxon>
        <taxon>Pseudomonadota</taxon>
        <taxon>Gammaproteobacteria</taxon>
        <taxon>Pseudomonadales</taxon>
        <taxon>Pseudomonadaceae</taxon>
        <taxon>Aquipseudomonas</taxon>
    </lineage>
</organism>
<evidence type="ECO:0000259" key="1">
    <source>
        <dbReference type="PROSITE" id="PS50887"/>
    </source>
</evidence>
<dbReference type="SMART" id="SM00065">
    <property type="entry name" value="GAF"/>
    <property type="match status" value="1"/>
</dbReference>
<dbReference type="Gene3D" id="3.30.450.40">
    <property type="match status" value="1"/>
</dbReference>
<comment type="caution">
    <text evidence="2">The sequence shown here is derived from an EMBL/GenBank/DDBJ whole genome shotgun (WGS) entry which is preliminary data.</text>
</comment>
<name>A0ABR7RZ47_AQUAC</name>
<sequence length="345" mass="38649">MLSPPCPSDEPSRQQALDELDLLDTPAEHYLDTLVRLTRELFQVETVLISLIDHDRQWFKARIGLDASETGRDVSFCAHAVAARSPLVVENALNDPRFADNPLVTGAPFIRFYAGQPLYSRDSQPIGTLCILDPQPRTLNQQERFHLRDLGILVEGYLQLRSMSQQTQRLRQAVDREQRKALIDPLTQLWNRAALNQFFARELGNARDNGLRLGAIYSDLDHFKQVNDQFGHAGGDQILWESARRMSAALRPDDLLVRLGGEEFVALTAVHDAEELGHIAERIRLAIGSEPMKVGKQTHSVSTSIGTALAESGESQADLLERADQALYRAKQSGRNRCIHHNGHP</sequence>